<evidence type="ECO:0008006" key="4">
    <source>
        <dbReference type="Google" id="ProtNLM"/>
    </source>
</evidence>
<feature type="region of interest" description="Disordered" evidence="1">
    <location>
        <begin position="1"/>
        <end position="20"/>
    </location>
</feature>
<evidence type="ECO:0000256" key="1">
    <source>
        <dbReference type="SAM" id="MobiDB-lite"/>
    </source>
</evidence>
<organism evidence="2 3">
    <name type="scientific">Drosophila kikkawai</name>
    <name type="common">Fruit fly</name>
    <dbReference type="NCBI Taxonomy" id="30033"/>
    <lineage>
        <taxon>Eukaryota</taxon>
        <taxon>Metazoa</taxon>
        <taxon>Ecdysozoa</taxon>
        <taxon>Arthropoda</taxon>
        <taxon>Hexapoda</taxon>
        <taxon>Insecta</taxon>
        <taxon>Pterygota</taxon>
        <taxon>Neoptera</taxon>
        <taxon>Endopterygota</taxon>
        <taxon>Diptera</taxon>
        <taxon>Brachycera</taxon>
        <taxon>Muscomorpha</taxon>
        <taxon>Ephydroidea</taxon>
        <taxon>Drosophilidae</taxon>
        <taxon>Drosophila</taxon>
        <taxon>Sophophora</taxon>
    </lineage>
</organism>
<sequence length="158" mass="18099">MPSAKATGRRDEKIFTKKHAHNQQNDGIWSAVAPGTSAIIECRQWVKINQEVYRRDILEAVVLPWAQQHFADTEWLFQQDSAPAHRAKLTQDWCKANFPDFITSSEWLPYSPDLNPMDYSVWSILESRACAKCHISLEALKKSKNGIDCRKKTRGPLS</sequence>
<dbReference type="GeneID" id="138928457"/>
<dbReference type="PANTHER" id="PTHR46068:SF1">
    <property type="entry name" value="TRANSPOSASE IS30-LIKE HTH DOMAIN-CONTAINING PROTEIN"/>
    <property type="match status" value="1"/>
</dbReference>
<dbReference type="Proteomes" id="UP001652661">
    <property type="component" value="Chromosome 3L"/>
</dbReference>
<protein>
    <recommendedName>
        <fullName evidence="4">Tc1-like transposase DDE domain-containing protein</fullName>
    </recommendedName>
</protein>
<dbReference type="RefSeq" id="XP_070141635.1">
    <property type="nucleotide sequence ID" value="XM_070285534.1"/>
</dbReference>
<keyword evidence="2" id="KW-1185">Reference proteome</keyword>
<proteinExistence type="predicted"/>
<dbReference type="Gene3D" id="3.30.420.10">
    <property type="entry name" value="Ribonuclease H-like superfamily/Ribonuclease H"/>
    <property type="match status" value="1"/>
</dbReference>
<gene>
    <name evidence="3" type="primary">LOC138928457</name>
</gene>
<accession>A0ABM4GFZ3</accession>
<name>A0ABM4GFZ3_DROKI</name>
<reference evidence="3" key="1">
    <citation type="submission" date="2025-08" db="UniProtKB">
        <authorList>
            <consortium name="RefSeq"/>
        </authorList>
    </citation>
    <scope>IDENTIFICATION</scope>
    <source>
        <strain evidence="3">14028-0561.14</strain>
        <tissue evidence="3">Whole fly</tissue>
    </source>
</reference>
<dbReference type="PANTHER" id="PTHR46068">
    <property type="entry name" value="PROTEIN CBG27172"/>
    <property type="match status" value="1"/>
</dbReference>
<evidence type="ECO:0000313" key="3">
    <source>
        <dbReference type="RefSeq" id="XP_070141635.1"/>
    </source>
</evidence>
<dbReference type="InterPro" id="IPR036397">
    <property type="entry name" value="RNaseH_sf"/>
</dbReference>
<evidence type="ECO:0000313" key="2">
    <source>
        <dbReference type="Proteomes" id="UP001652661"/>
    </source>
</evidence>